<evidence type="ECO:0000313" key="4">
    <source>
        <dbReference type="WBParaSite" id="ACAC_0000523401-mRNA-1"/>
    </source>
</evidence>
<evidence type="ECO:0000259" key="2">
    <source>
        <dbReference type="SMART" id="SM00559"/>
    </source>
</evidence>
<dbReference type="InterPro" id="IPR006164">
    <property type="entry name" value="DNA_bd_Ku70/Ku80"/>
</dbReference>
<keyword evidence="3" id="KW-1185">Reference proteome</keyword>
<dbReference type="AlphaFoldDB" id="A0A0K0D589"/>
<accession>A0A0K0D589</accession>
<dbReference type="STRING" id="6313.A0A0K0D589"/>
<feature type="domain" description="Ku" evidence="2">
    <location>
        <begin position="67"/>
        <end position="223"/>
    </location>
</feature>
<keyword evidence="1" id="KW-0238">DNA-binding</keyword>
<dbReference type="InterPro" id="IPR016194">
    <property type="entry name" value="SPOC-like_C_dom_sf"/>
</dbReference>
<dbReference type="Proteomes" id="UP000035642">
    <property type="component" value="Unassembled WGS sequence"/>
</dbReference>
<dbReference type="SMART" id="SM00559">
    <property type="entry name" value="Ku78"/>
    <property type="match status" value="1"/>
</dbReference>
<dbReference type="Pfam" id="PF02735">
    <property type="entry name" value="Ku"/>
    <property type="match status" value="1"/>
</dbReference>
<dbReference type="GO" id="GO:0006303">
    <property type="term" value="P:double-strand break repair via nonhomologous end joining"/>
    <property type="evidence" value="ECO:0007669"/>
    <property type="project" value="InterPro"/>
</dbReference>
<protein>
    <submittedName>
        <fullName evidence="4">Ku domain-containing protein</fullName>
    </submittedName>
</protein>
<dbReference type="Gene3D" id="2.40.290.10">
    <property type="match status" value="1"/>
</dbReference>
<organism evidence="3 4">
    <name type="scientific">Angiostrongylus cantonensis</name>
    <name type="common">Rat lungworm</name>
    <dbReference type="NCBI Taxonomy" id="6313"/>
    <lineage>
        <taxon>Eukaryota</taxon>
        <taxon>Metazoa</taxon>
        <taxon>Ecdysozoa</taxon>
        <taxon>Nematoda</taxon>
        <taxon>Chromadorea</taxon>
        <taxon>Rhabditida</taxon>
        <taxon>Rhabditina</taxon>
        <taxon>Rhabditomorpha</taxon>
        <taxon>Strongyloidea</taxon>
        <taxon>Metastrongylidae</taxon>
        <taxon>Angiostrongylus</taxon>
    </lineage>
</organism>
<dbReference type="SUPFAM" id="SSF100939">
    <property type="entry name" value="SPOC domain-like"/>
    <property type="match status" value="1"/>
</dbReference>
<dbReference type="PANTHER" id="PTHR12604:SF4">
    <property type="entry name" value="X-RAY REPAIR CROSS-COMPLEMENTING PROTEIN 5"/>
    <property type="match status" value="1"/>
</dbReference>
<dbReference type="GO" id="GO:0042162">
    <property type="term" value="F:telomeric DNA binding"/>
    <property type="evidence" value="ECO:0007669"/>
    <property type="project" value="TreeGrafter"/>
</dbReference>
<reference evidence="3" key="1">
    <citation type="submission" date="2012-09" db="EMBL/GenBank/DDBJ databases">
        <authorList>
            <person name="Martin A.A."/>
        </authorList>
    </citation>
    <scope>NUCLEOTIDE SEQUENCE</scope>
</reference>
<evidence type="ECO:0000256" key="1">
    <source>
        <dbReference type="ARBA" id="ARBA00023125"/>
    </source>
</evidence>
<dbReference type="PANTHER" id="PTHR12604">
    <property type="entry name" value="KU AUTOANTIGEN DNA HELICASE"/>
    <property type="match status" value="1"/>
</dbReference>
<name>A0A0K0D589_ANGCA</name>
<sequence>MVDSRAIRKNWEIVPGVRLPLAMYTKTAAANNPFKSVFVNEDGIEMHRESRVQTRLKNDDTMNTSNSANLTRINLEKQRLCVYYFGDTKVPIGEEDEAQYNCHNFNEGEQRGCLKLIQFAKKDYIKECYFMGHKSFVAVPGWEKKTSERDLRAMRVTFSLINAMLENDVLAICRYAPDAVKHLQLMALVPHRDEELDLVYLKAFRLPFAEDMRPFNFVNVCASCPKPSCKCI</sequence>
<proteinExistence type="predicted"/>
<dbReference type="GO" id="GO:0003690">
    <property type="term" value="F:double-stranded DNA binding"/>
    <property type="evidence" value="ECO:0007669"/>
    <property type="project" value="TreeGrafter"/>
</dbReference>
<reference evidence="4" key="2">
    <citation type="submission" date="2017-02" db="UniProtKB">
        <authorList>
            <consortium name="WormBaseParasite"/>
        </authorList>
    </citation>
    <scope>IDENTIFICATION</scope>
</reference>
<dbReference type="GO" id="GO:0000723">
    <property type="term" value="P:telomere maintenance"/>
    <property type="evidence" value="ECO:0007669"/>
    <property type="project" value="TreeGrafter"/>
</dbReference>
<dbReference type="WBParaSite" id="ACAC_0000523401-mRNA-1">
    <property type="protein sequence ID" value="ACAC_0000523401-mRNA-1"/>
    <property type="gene ID" value="ACAC_0000523401"/>
</dbReference>
<evidence type="ECO:0000313" key="3">
    <source>
        <dbReference type="Proteomes" id="UP000035642"/>
    </source>
</evidence>
<dbReference type="GO" id="GO:0043564">
    <property type="term" value="C:Ku70:Ku80 complex"/>
    <property type="evidence" value="ECO:0007669"/>
    <property type="project" value="TreeGrafter"/>
</dbReference>